<feature type="region of interest" description="Disordered" evidence="1">
    <location>
        <begin position="172"/>
        <end position="201"/>
    </location>
</feature>
<reference evidence="2 3" key="1">
    <citation type="submission" date="2024-08" db="EMBL/GenBank/DDBJ databases">
        <authorList>
            <person name="Cucini C."/>
            <person name="Frati F."/>
        </authorList>
    </citation>
    <scope>NUCLEOTIDE SEQUENCE [LARGE SCALE GENOMIC DNA]</scope>
</reference>
<evidence type="ECO:0000256" key="1">
    <source>
        <dbReference type="SAM" id="MobiDB-lite"/>
    </source>
</evidence>
<dbReference type="EMBL" id="CAXLJM020000062">
    <property type="protein sequence ID" value="CAL8120243.1"/>
    <property type="molecule type" value="Genomic_DNA"/>
</dbReference>
<dbReference type="Proteomes" id="UP001642540">
    <property type="component" value="Unassembled WGS sequence"/>
</dbReference>
<feature type="region of interest" description="Disordered" evidence="1">
    <location>
        <begin position="228"/>
        <end position="266"/>
    </location>
</feature>
<organism evidence="2 3">
    <name type="scientific">Orchesella dallaii</name>
    <dbReference type="NCBI Taxonomy" id="48710"/>
    <lineage>
        <taxon>Eukaryota</taxon>
        <taxon>Metazoa</taxon>
        <taxon>Ecdysozoa</taxon>
        <taxon>Arthropoda</taxon>
        <taxon>Hexapoda</taxon>
        <taxon>Collembola</taxon>
        <taxon>Entomobryomorpha</taxon>
        <taxon>Entomobryoidea</taxon>
        <taxon>Orchesellidae</taxon>
        <taxon>Orchesellinae</taxon>
        <taxon>Orchesella</taxon>
    </lineage>
</organism>
<feature type="compositionally biased region" description="Polar residues" evidence="1">
    <location>
        <begin position="76"/>
        <end position="87"/>
    </location>
</feature>
<feature type="region of interest" description="Disordered" evidence="1">
    <location>
        <begin position="364"/>
        <end position="403"/>
    </location>
</feature>
<feature type="compositionally biased region" description="Polar residues" evidence="1">
    <location>
        <begin position="364"/>
        <end position="374"/>
    </location>
</feature>
<feature type="region of interest" description="Disordered" evidence="1">
    <location>
        <begin position="136"/>
        <end position="160"/>
    </location>
</feature>
<proteinExistence type="predicted"/>
<feature type="region of interest" description="Disordered" evidence="1">
    <location>
        <begin position="1"/>
        <end position="109"/>
    </location>
</feature>
<feature type="compositionally biased region" description="Polar residues" evidence="1">
    <location>
        <begin position="245"/>
        <end position="266"/>
    </location>
</feature>
<accession>A0ABP1R727</accession>
<gene>
    <name evidence="2" type="ORF">ODALV1_LOCUS18918</name>
</gene>
<comment type="caution">
    <text evidence="2">The sequence shown here is derived from an EMBL/GenBank/DDBJ whole genome shotgun (WGS) entry which is preliminary data.</text>
</comment>
<keyword evidence="3" id="KW-1185">Reference proteome</keyword>
<protein>
    <submittedName>
        <fullName evidence="2">Uncharacterized protein</fullName>
    </submittedName>
</protein>
<feature type="compositionally biased region" description="Polar residues" evidence="1">
    <location>
        <begin position="12"/>
        <end position="46"/>
    </location>
</feature>
<feature type="compositionally biased region" description="Polar residues" evidence="1">
    <location>
        <begin position="55"/>
        <end position="68"/>
    </location>
</feature>
<sequence>MSDFLSSEFGFPNSTYPDEIQQPRQTPRASSYEHSSLNGLQHSSGFRATPVETFGNGSNSYGSRSTFAVGSRYATPYSNELQPPVTTDENEGHDFYRPRPMYTPSGARGGWSTPHPTINPTWMPQSFGSLPPQEAIGTTQETEQRERISTPRPGSTSPLVNLEFMPIPRALEYGTQTRGGRVTSEEEDSEDSNGFDLSKVKTESVTPPLYLGEGTEMEVQRISVLSNRAPTGNGIESEDEGASATGDTTLANQYTPGAQTGSGQSQVVPYRPLATDVIVFGNNNTREYAGPGSAELGQYPFQNLNTQQSWRSSYQPRPLTPGLYPHGHSQRSTSFSFGNEYPQLNQPETTVELNPRPTYSFNSHQEPGFQQQQGGHYHLTRNGRQAPTPMNRFRTRGSTSASETTVQRMMRTLTDLQEAVTAQCCAPCQANSDMPPETFKRAKTEPPHFTWMHCATCTCDVD</sequence>
<evidence type="ECO:0000313" key="3">
    <source>
        <dbReference type="Proteomes" id="UP001642540"/>
    </source>
</evidence>
<name>A0ABP1R727_9HEXA</name>
<evidence type="ECO:0000313" key="2">
    <source>
        <dbReference type="EMBL" id="CAL8120243.1"/>
    </source>
</evidence>